<keyword evidence="4 10" id="KW-0812">Transmembrane</keyword>
<dbReference type="Gramene" id="EOY25085">
    <property type="protein sequence ID" value="EOY25085"/>
    <property type="gene ID" value="TCM_016505"/>
</dbReference>
<feature type="binding site" evidence="8">
    <location>
        <position position="157"/>
    </location>
    <ligand>
        <name>UDP-alpha-D-glucose</name>
        <dbReference type="ChEBI" id="CHEBI:58885"/>
    </ligand>
</feature>
<evidence type="ECO:0000256" key="7">
    <source>
        <dbReference type="ARBA" id="ARBA00023316"/>
    </source>
</evidence>
<evidence type="ECO:0000256" key="4">
    <source>
        <dbReference type="ARBA" id="ARBA00022692"/>
    </source>
</evidence>
<keyword evidence="3" id="KW-0808">Transferase</keyword>
<dbReference type="AlphaFoldDB" id="A0A061G5F8"/>
<comment type="subcellular location">
    <subcellularLocation>
        <location evidence="1">Endomembrane system</location>
    </subcellularLocation>
</comment>
<dbReference type="GO" id="GO:0030244">
    <property type="term" value="P:cellulose biosynthetic process"/>
    <property type="evidence" value="ECO:0007669"/>
    <property type="project" value="InterPro"/>
</dbReference>
<feature type="transmembrane region" description="Helical" evidence="10">
    <location>
        <begin position="33"/>
        <end position="51"/>
    </location>
</feature>
<dbReference type="eggNOG" id="ENOG502QZE9">
    <property type="taxonomic scope" value="Eukaryota"/>
</dbReference>
<dbReference type="GO" id="GO:0016760">
    <property type="term" value="F:cellulose synthase (UDP-forming) activity"/>
    <property type="evidence" value="ECO:0007669"/>
    <property type="project" value="InterPro"/>
</dbReference>
<accession>A0A061G5F8</accession>
<sequence length="340" mass="38563">MEALGRRGHYTSALAPTDAPHPFHTVEHLRHMVVNRVFVAVYTCAILALLYRHVRTLFLHSTTLISFFITLSLLFSDLVLAFMWGASQAFRMYPIRHKQIPENLKKSVKEQDFSGLDVFICTADPHKEPLMSVVNMALLLMAYDYPMEKISIYVSDDGGSPLTLFAFMEAAKFASHWLPFCRENNIMDRNPDVYFASGHSGSSKAENIKDQEGIQVFLLPVCIVMVKTDYQSVLYSPLPPKCAAYGRKGKVCSFGNHATSFKNPHSNYISYLSFLSSLFSFLFSLYKPVTSSFPLKASIFPFKLSTLHRRTPKNRPLSLRRPNCTRSPHRPLPKSALPLR</sequence>
<protein>
    <submittedName>
        <fullName evidence="11">Cellulose synthase protein G1</fullName>
    </submittedName>
</protein>
<dbReference type="GO" id="GO:0012505">
    <property type="term" value="C:endomembrane system"/>
    <property type="evidence" value="ECO:0007669"/>
    <property type="project" value="UniProtKB-SubCell"/>
</dbReference>
<feature type="binding site" evidence="8">
    <location>
        <position position="127"/>
    </location>
    <ligand>
        <name>UDP-alpha-D-glucose</name>
        <dbReference type="ChEBI" id="CHEBI:58885"/>
    </ligand>
</feature>
<keyword evidence="5 10" id="KW-1133">Transmembrane helix</keyword>
<dbReference type="GO" id="GO:0071555">
    <property type="term" value="P:cell wall organization"/>
    <property type="evidence" value="ECO:0007669"/>
    <property type="project" value="UniProtKB-KW"/>
</dbReference>
<evidence type="ECO:0000313" key="11">
    <source>
        <dbReference type="EMBL" id="EOY25085.1"/>
    </source>
</evidence>
<feature type="transmembrane region" description="Helical" evidence="10">
    <location>
        <begin position="63"/>
        <end position="86"/>
    </location>
</feature>
<reference evidence="11 12" key="1">
    <citation type="journal article" date="2013" name="Genome Biol.">
        <title>The genome sequence of the most widely cultivated cacao type and its use to identify candidate genes regulating pod color.</title>
        <authorList>
            <person name="Motamayor J.C."/>
            <person name="Mockaitis K."/>
            <person name="Schmutz J."/>
            <person name="Haiminen N."/>
            <person name="Iii D.L."/>
            <person name="Cornejo O."/>
            <person name="Findley S.D."/>
            <person name="Zheng P."/>
            <person name="Utro F."/>
            <person name="Royaert S."/>
            <person name="Saski C."/>
            <person name="Jenkins J."/>
            <person name="Podicheti R."/>
            <person name="Zhao M."/>
            <person name="Scheffler B.E."/>
            <person name="Stack J.C."/>
            <person name="Feltus F.A."/>
            <person name="Mustiga G.M."/>
            <person name="Amores F."/>
            <person name="Phillips W."/>
            <person name="Marelli J.P."/>
            <person name="May G.D."/>
            <person name="Shapiro H."/>
            <person name="Ma J."/>
            <person name="Bustamante C.D."/>
            <person name="Schnell R.J."/>
            <person name="Main D."/>
            <person name="Gilbert D."/>
            <person name="Parida L."/>
            <person name="Kuhn D.N."/>
        </authorList>
    </citation>
    <scope>NUCLEOTIDE SEQUENCE [LARGE SCALE GENOMIC DNA]</scope>
    <source>
        <strain evidence="12">cv. Matina 1-6</strain>
    </source>
</reference>
<dbReference type="HOGENOM" id="CLU_817384_0_0_1"/>
<evidence type="ECO:0000256" key="10">
    <source>
        <dbReference type="SAM" id="Phobius"/>
    </source>
</evidence>
<evidence type="ECO:0000256" key="6">
    <source>
        <dbReference type="ARBA" id="ARBA00023136"/>
    </source>
</evidence>
<dbReference type="STRING" id="3641.A0A061G5F8"/>
<dbReference type="InParanoid" id="A0A061G5F8"/>
<keyword evidence="6 10" id="KW-0472">Membrane</keyword>
<proteinExistence type="predicted"/>
<keyword evidence="12" id="KW-1185">Reference proteome</keyword>
<keyword evidence="7" id="KW-0961">Cell wall biogenesis/degradation</keyword>
<keyword evidence="2" id="KW-0328">Glycosyltransferase</keyword>
<organism evidence="11 12">
    <name type="scientific">Theobroma cacao</name>
    <name type="common">Cacao</name>
    <name type="synonym">Cocoa</name>
    <dbReference type="NCBI Taxonomy" id="3641"/>
    <lineage>
        <taxon>Eukaryota</taxon>
        <taxon>Viridiplantae</taxon>
        <taxon>Streptophyta</taxon>
        <taxon>Embryophyta</taxon>
        <taxon>Tracheophyta</taxon>
        <taxon>Spermatophyta</taxon>
        <taxon>Magnoliopsida</taxon>
        <taxon>eudicotyledons</taxon>
        <taxon>Gunneridae</taxon>
        <taxon>Pentapetalae</taxon>
        <taxon>rosids</taxon>
        <taxon>malvids</taxon>
        <taxon>Malvales</taxon>
        <taxon>Malvaceae</taxon>
        <taxon>Byttnerioideae</taxon>
        <taxon>Theobroma</taxon>
    </lineage>
</organism>
<evidence type="ECO:0000256" key="3">
    <source>
        <dbReference type="ARBA" id="ARBA00022679"/>
    </source>
</evidence>
<evidence type="ECO:0000256" key="1">
    <source>
        <dbReference type="ARBA" id="ARBA00004308"/>
    </source>
</evidence>
<name>A0A061G5F8_THECC</name>
<dbReference type="Proteomes" id="UP000026915">
    <property type="component" value="Chromosome 3"/>
</dbReference>
<gene>
    <name evidence="11" type="ORF">TCM_016505</name>
</gene>
<dbReference type="InterPro" id="IPR005150">
    <property type="entry name" value="Cellulose_synth"/>
</dbReference>
<dbReference type="EMBL" id="CM001881">
    <property type="protein sequence ID" value="EOY25085.1"/>
    <property type="molecule type" value="Genomic_DNA"/>
</dbReference>
<evidence type="ECO:0000256" key="8">
    <source>
        <dbReference type="PIRSR" id="PIRSR605150-2"/>
    </source>
</evidence>
<evidence type="ECO:0000256" key="9">
    <source>
        <dbReference type="SAM" id="MobiDB-lite"/>
    </source>
</evidence>
<evidence type="ECO:0000313" key="12">
    <source>
        <dbReference type="Proteomes" id="UP000026915"/>
    </source>
</evidence>
<feature type="binding site" evidence="8">
    <location>
        <position position="128"/>
    </location>
    <ligand>
        <name>UDP-alpha-D-glucose</name>
        <dbReference type="ChEBI" id="CHEBI:58885"/>
    </ligand>
</feature>
<dbReference type="Pfam" id="PF03552">
    <property type="entry name" value="Cellulose_synt"/>
    <property type="match status" value="1"/>
</dbReference>
<dbReference type="PANTHER" id="PTHR13301">
    <property type="entry name" value="X-BOX TRANSCRIPTION FACTOR-RELATED"/>
    <property type="match status" value="1"/>
</dbReference>
<feature type="region of interest" description="Disordered" evidence="9">
    <location>
        <begin position="313"/>
        <end position="340"/>
    </location>
</feature>
<evidence type="ECO:0000256" key="5">
    <source>
        <dbReference type="ARBA" id="ARBA00022989"/>
    </source>
</evidence>
<dbReference type="GO" id="GO:0016020">
    <property type="term" value="C:membrane"/>
    <property type="evidence" value="ECO:0007669"/>
    <property type="project" value="InterPro"/>
</dbReference>
<evidence type="ECO:0000256" key="2">
    <source>
        <dbReference type="ARBA" id="ARBA00022676"/>
    </source>
</evidence>